<dbReference type="AlphaFoldDB" id="K1VDN9"/>
<comment type="caution">
    <text evidence="7">The sequence shown here is derived from an EMBL/GenBank/DDBJ whole genome shotgun (WGS) entry which is preliminary data.</text>
</comment>
<dbReference type="Proteomes" id="UP000006757">
    <property type="component" value="Unassembled WGS sequence"/>
</dbReference>
<evidence type="ECO:0000256" key="3">
    <source>
        <dbReference type="ARBA" id="ARBA00022833"/>
    </source>
</evidence>
<dbReference type="eggNOG" id="KOG0024">
    <property type="taxonomic scope" value="Eukaryota"/>
</dbReference>
<dbReference type="Pfam" id="PF08240">
    <property type="entry name" value="ADH_N"/>
    <property type="match status" value="1"/>
</dbReference>
<evidence type="ECO:0000313" key="7">
    <source>
        <dbReference type="EMBL" id="EKD02090.1"/>
    </source>
</evidence>
<dbReference type="SUPFAM" id="SSF50129">
    <property type="entry name" value="GroES-like"/>
    <property type="match status" value="1"/>
</dbReference>
<dbReference type="InterPro" id="IPR013149">
    <property type="entry name" value="ADH-like_C"/>
</dbReference>
<dbReference type="HOGENOM" id="CLU_026673_11_3_1"/>
<dbReference type="GO" id="GO:0016491">
    <property type="term" value="F:oxidoreductase activity"/>
    <property type="evidence" value="ECO:0007669"/>
    <property type="project" value="UniProtKB-KW"/>
</dbReference>
<dbReference type="Gene3D" id="3.90.180.10">
    <property type="entry name" value="Medium-chain alcohol dehydrogenases, catalytic domain"/>
    <property type="match status" value="2"/>
</dbReference>
<comment type="similarity">
    <text evidence="5">Belongs to the zinc-containing alcohol dehydrogenase family.</text>
</comment>
<dbReference type="InterPro" id="IPR011032">
    <property type="entry name" value="GroES-like_sf"/>
</dbReference>
<name>K1VDN9_TRIAC</name>
<comment type="cofactor">
    <cofactor evidence="1 5">
        <name>Zn(2+)</name>
        <dbReference type="ChEBI" id="CHEBI:29105"/>
    </cofactor>
</comment>
<evidence type="ECO:0000259" key="6">
    <source>
        <dbReference type="SMART" id="SM00829"/>
    </source>
</evidence>
<evidence type="ECO:0000256" key="5">
    <source>
        <dbReference type="RuleBase" id="RU361277"/>
    </source>
</evidence>
<dbReference type="OrthoDB" id="3941538at2759"/>
<keyword evidence="3 5" id="KW-0862">Zinc</keyword>
<dbReference type="PROSITE" id="PS00059">
    <property type="entry name" value="ADH_ZINC"/>
    <property type="match status" value="1"/>
</dbReference>
<evidence type="ECO:0000256" key="2">
    <source>
        <dbReference type="ARBA" id="ARBA00022723"/>
    </source>
</evidence>
<reference evidence="7 8" key="1">
    <citation type="journal article" date="2012" name="Eukaryot. Cell">
        <title>Genome sequence of the Trichosporon asahii environmental strain CBS 8904.</title>
        <authorList>
            <person name="Yang R.Y."/>
            <person name="Li H.T."/>
            <person name="Zhu H."/>
            <person name="Zhou G.P."/>
            <person name="Wang M."/>
            <person name="Wang L."/>
        </authorList>
    </citation>
    <scope>NUCLEOTIDE SEQUENCE [LARGE SCALE GENOMIC DNA]</scope>
    <source>
        <strain evidence="7 8">CBS 8904</strain>
    </source>
</reference>
<dbReference type="InterPro" id="IPR036291">
    <property type="entry name" value="NAD(P)-bd_dom_sf"/>
</dbReference>
<dbReference type="InterPro" id="IPR002328">
    <property type="entry name" value="ADH_Zn_CS"/>
</dbReference>
<dbReference type="SMART" id="SM00829">
    <property type="entry name" value="PKS_ER"/>
    <property type="match status" value="1"/>
</dbReference>
<gene>
    <name evidence="7" type="ORF">A1Q2_03592</name>
</gene>
<protein>
    <recommendedName>
        <fullName evidence="6">Enoyl reductase (ER) domain-containing protein</fullName>
    </recommendedName>
</protein>
<dbReference type="InterPro" id="IPR013154">
    <property type="entry name" value="ADH-like_N"/>
</dbReference>
<dbReference type="InParanoid" id="K1VDN9"/>
<dbReference type="PANTHER" id="PTHR42813:SF2">
    <property type="entry name" value="DEHYDROGENASE, ZINC-CONTAINING, PUTATIVE (AFU_ORTHOLOGUE AFUA_2G02810)-RELATED"/>
    <property type="match status" value="1"/>
</dbReference>
<dbReference type="InterPro" id="IPR020843">
    <property type="entry name" value="ER"/>
</dbReference>
<proteinExistence type="inferred from homology"/>
<keyword evidence="8" id="KW-1185">Reference proteome</keyword>
<accession>K1VDN9</accession>
<evidence type="ECO:0000313" key="8">
    <source>
        <dbReference type="Proteomes" id="UP000006757"/>
    </source>
</evidence>
<sequence length="318" mass="34175">MKQVVCTAPFTVEVRDVPKPEIERDGDVIIKVSTAGLCGSDLHAYRGLEPGGPMGHEVCGEIVAAGPEVKKFKVGDRAEYFLVHEADADLYPLPSDLPEEMALLLTDILPTGYSAAFNARRLMDDGWLTGEQWSLADAEKGTAPKKGIAVVLGCGPVGLCAISSAKTLFETVYATDLNASRLPAAEKHGAIALPLPELKEALMKATEGRGADAVLEVVGHPSAVADALELVRPYGAVSSVGVHNAPLSVSAEKFYDKNVRMQFGRCSVRTFFPAAMNVLKGNLDLFRSFVQFKVGINEAPEYYTRFEKGEIGKTVFVM</sequence>
<dbReference type="STRING" id="1220162.K1VDN9"/>
<organism evidence="7 8">
    <name type="scientific">Trichosporon asahii var. asahii (strain CBS 8904)</name>
    <name type="common">Yeast</name>
    <dbReference type="NCBI Taxonomy" id="1220162"/>
    <lineage>
        <taxon>Eukaryota</taxon>
        <taxon>Fungi</taxon>
        <taxon>Dikarya</taxon>
        <taxon>Basidiomycota</taxon>
        <taxon>Agaricomycotina</taxon>
        <taxon>Tremellomycetes</taxon>
        <taxon>Trichosporonales</taxon>
        <taxon>Trichosporonaceae</taxon>
        <taxon>Trichosporon</taxon>
    </lineage>
</organism>
<dbReference type="Gene3D" id="3.40.50.720">
    <property type="entry name" value="NAD(P)-binding Rossmann-like Domain"/>
    <property type="match status" value="1"/>
</dbReference>
<dbReference type="EMBL" id="AMBO01000297">
    <property type="protein sequence ID" value="EKD02090.1"/>
    <property type="molecule type" value="Genomic_DNA"/>
</dbReference>
<evidence type="ECO:0000256" key="1">
    <source>
        <dbReference type="ARBA" id="ARBA00001947"/>
    </source>
</evidence>
<feature type="domain" description="Enoyl reductase (ER)" evidence="6">
    <location>
        <begin position="7"/>
        <end position="316"/>
    </location>
</feature>
<dbReference type="OMA" id="KCSSRCA"/>
<dbReference type="SUPFAM" id="SSF51735">
    <property type="entry name" value="NAD(P)-binding Rossmann-fold domains"/>
    <property type="match status" value="1"/>
</dbReference>
<keyword evidence="4" id="KW-0560">Oxidoreductase</keyword>
<dbReference type="PANTHER" id="PTHR42813">
    <property type="entry name" value="ZINC-TYPE ALCOHOL DEHYDROGENASE-LIKE"/>
    <property type="match status" value="1"/>
</dbReference>
<dbReference type="GO" id="GO:0008270">
    <property type="term" value="F:zinc ion binding"/>
    <property type="evidence" value="ECO:0007669"/>
    <property type="project" value="InterPro"/>
</dbReference>
<keyword evidence="2 5" id="KW-0479">Metal-binding</keyword>
<dbReference type="Pfam" id="PF00107">
    <property type="entry name" value="ADH_zinc_N"/>
    <property type="match status" value="1"/>
</dbReference>
<evidence type="ECO:0000256" key="4">
    <source>
        <dbReference type="ARBA" id="ARBA00023002"/>
    </source>
</evidence>